<feature type="transmembrane region" description="Helical" evidence="8">
    <location>
        <begin position="345"/>
        <end position="364"/>
    </location>
</feature>
<feature type="transmembrane region" description="Helical" evidence="8">
    <location>
        <begin position="20"/>
        <end position="42"/>
    </location>
</feature>
<evidence type="ECO:0000256" key="3">
    <source>
        <dbReference type="ARBA" id="ARBA00022448"/>
    </source>
</evidence>
<dbReference type="EMBL" id="BNAW01000001">
    <property type="protein sequence ID" value="GHF91462.1"/>
    <property type="molecule type" value="Genomic_DNA"/>
</dbReference>
<keyword evidence="11" id="KW-1185">Reference proteome</keyword>
<evidence type="ECO:0000256" key="1">
    <source>
        <dbReference type="ARBA" id="ARBA00004651"/>
    </source>
</evidence>
<feature type="transmembrane region" description="Helical" evidence="8">
    <location>
        <begin position="218"/>
        <end position="237"/>
    </location>
</feature>
<gene>
    <name evidence="10" type="primary">mmr</name>
    <name evidence="10" type="ORF">GCM10017567_02000</name>
</gene>
<feature type="transmembrane region" description="Helical" evidence="8">
    <location>
        <begin position="243"/>
        <end position="261"/>
    </location>
</feature>
<evidence type="ECO:0000256" key="6">
    <source>
        <dbReference type="ARBA" id="ARBA00022989"/>
    </source>
</evidence>
<feature type="transmembrane region" description="Helical" evidence="8">
    <location>
        <begin position="151"/>
        <end position="173"/>
    </location>
</feature>
<dbReference type="InterPro" id="IPR004638">
    <property type="entry name" value="EmrB-like"/>
</dbReference>
<sequence>MPERARVSLGTMIAPIDRRVPARLALTAVCLGFLMITLDATIVNLALPAIGAEFAEPSTAALQWVVDSYTVALAAFLLTWGAAGDRWGARRVFEAGTAVFVLTSLACAVAGSLTWLVAARAVQGLGAAALLPSSLALIVHRFPDAGDRARALGVWGGMSGAGLAAGPVLGGLAVGLADWRLVFAVNVPVGLVTLVLTRRCVAETTPHARTRLDVAGQVLGTAALACVVAGLIEAGHAGWTDPAAPGLLGAGVAAGLAFALAERTVPAPVLPLGVLKVRDFAVATVIGGLFNFCLYGTLFCLALFLQRVWRLDALTAGLLLVPLTLVVGVNAFISGRLTHRFGARGPIVAGGLLALPGAAGLALLPSGPSPVPLIACSAVFGCCSLAMPAMTSVAMTALPGRAGLAAGVLNASRQTGGAVGVALVGGLLPGTAMGVVAGGCAAMVLLTGVLRRPR</sequence>
<keyword evidence="3" id="KW-0813">Transport</keyword>
<feature type="transmembrane region" description="Helical" evidence="8">
    <location>
        <begin position="121"/>
        <end position="139"/>
    </location>
</feature>
<feature type="transmembrane region" description="Helical" evidence="8">
    <location>
        <begin position="95"/>
        <end position="115"/>
    </location>
</feature>
<feature type="transmembrane region" description="Helical" evidence="8">
    <location>
        <begin position="311"/>
        <end position="333"/>
    </location>
</feature>
<evidence type="ECO:0000256" key="7">
    <source>
        <dbReference type="ARBA" id="ARBA00023136"/>
    </source>
</evidence>
<feature type="transmembrane region" description="Helical" evidence="8">
    <location>
        <begin position="430"/>
        <end position="450"/>
    </location>
</feature>
<proteinExistence type="inferred from homology"/>
<feature type="domain" description="Major facilitator superfamily (MFS) profile" evidence="9">
    <location>
        <begin position="25"/>
        <end position="454"/>
    </location>
</feature>
<keyword evidence="6 8" id="KW-1133">Transmembrane helix</keyword>
<dbReference type="Proteomes" id="UP000649955">
    <property type="component" value="Unassembled WGS sequence"/>
</dbReference>
<dbReference type="Gene3D" id="1.20.1720.10">
    <property type="entry name" value="Multidrug resistance protein D"/>
    <property type="match status" value="1"/>
</dbReference>
<evidence type="ECO:0000313" key="11">
    <source>
        <dbReference type="Proteomes" id="UP000649955"/>
    </source>
</evidence>
<evidence type="ECO:0000256" key="2">
    <source>
        <dbReference type="ARBA" id="ARBA00008537"/>
    </source>
</evidence>
<dbReference type="PANTHER" id="PTHR42718">
    <property type="entry name" value="MAJOR FACILITATOR SUPERFAMILY MULTIDRUG TRANSPORTER MFSC"/>
    <property type="match status" value="1"/>
</dbReference>
<reference evidence="11" key="1">
    <citation type="journal article" date="2019" name="Int. J. Syst. Evol. Microbiol.">
        <title>The Global Catalogue of Microorganisms (GCM) 10K type strain sequencing project: providing services to taxonomists for standard genome sequencing and annotation.</title>
        <authorList>
            <consortium name="The Broad Institute Genomics Platform"/>
            <consortium name="The Broad Institute Genome Sequencing Center for Infectious Disease"/>
            <person name="Wu L."/>
            <person name="Ma J."/>
        </authorList>
    </citation>
    <scope>NUCLEOTIDE SEQUENCE [LARGE SCALE GENOMIC DNA]</scope>
    <source>
        <strain evidence="11">CGMCC 4.7680</strain>
    </source>
</reference>
<keyword evidence="5 8" id="KW-0812">Transmembrane</keyword>
<comment type="caution">
    <text evidence="10">The sequence shown here is derived from an EMBL/GenBank/DDBJ whole genome shotgun (WGS) entry which is preliminary data.</text>
</comment>
<accession>A0ABQ3JWG2</accession>
<name>A0ABQ3JWG2_9PSEU</name>
<evidence type="ECO:0000313" key="10">
    <source>
        <dbReference type="EMBL" id="GHF91462.1"/>
    </source>
</evidence>
<organism evidence="10 11">
    <name type="scientific">Amycolatopsis bullii</name>
    <dbReference type="NCBI Taxonomy" id="941987"/>
    <lineage>
        <taxon>Bacteria</taxon>
        <taxon>Bacillati</taxon>
        <taxon>Actinomycetota</taxon>
        <taxon>Actinomycetes</taxon>
        <taxon>Pseudonocardiales</taxon>
        <taxon>Pseudonocardiaceae</taxon>
        <taxon>Amycolatopsis</taxon>
    </lineage>
</organism>
<protein>
    <submittedName>
        <fullName evidence="10">MFS transporter</fullName>
    </submittedName>
</protein>
<dbReference type="NCBIfam" id="TIGR00711">
    <property type="entry name" value="efflux_EmrB"/>
    <property type="match status" value="1"/>
</dbReference>
<keyword evidence="7 8" id="KW-0472">Membrane</keyword>
<dbReference type="InterPro" id="IPR020846">
    <property type="entry name" value="MFS_dom"/>
</dbReference>
<evidence type="ECO:0000259" key="9">
    <source>
        <dbReference type="PROSITE" id="PS50850"/>
    </source>
</evidence>
<dbReference type="InterPro" id="IPR036259">
    <property type="entry name" value="MFS_trans_sf"/>
</dbReference>
<dbReference type="Gene3D" id="1.20.1250.20">
    <property type="entry name" value="MFS general substrate transporter like domains"/>
    <property type="match status" value="1"/>
</dbReference>
<dbReference type="PROSITE" id="PS50850">
    <property type="entry name" value="MFS"/>
    <property type="match status" value="1"/>
</dbReference>
<feature type="transmembrane region" description="Helical" evidence="8">
    <location>
        <begin position="179"/>
        <end position="197"/>
    </location>
</feature>
<comment type="subcellular location">
    <subcellularLocation>
        <location evidence="1">Cell membrane</location>
        <topology evidence="1">Multi-pass membrane protein</topology>
    </subcellularLocation>
</comment>
<dbReference type="Pfam" id="PF07690">
    <property type="entry name" value="MFS_1"/>
    <property type="match status" value="1"/>
</dbReference>
<feature type="transmembrane region" description="Helical" evidence="8">
    <location>
        <begin position="282"/>
        <end position="305"/>
    </location>
</feature>
<keyword evidence="4" id="KW-1003">Cell membrane</keyword>
<evidence type="ECO:0000256" key="4">
    <source>
        <dbReference type="ARBA" id="ARBA00022475"/>
    </source>
</evidence>
<evidence type="ECO:0000256" key="5">
    <source>
        <dbReference type="ARBA" id="ARBA00022692"/>
    </source>
</evidence>
<dbReference type="SUPFAM" id="SSF103473">
    <property type="entry name" value="MFS general substrate transporter"/>
    <property type="match status" value="1"/>
</dbReference>
<comment type="similarity">
    <text evidence="2">Belongs to the major facilitator superfamily. EmrB family.</text>
</comment>
<dbReference type="CDD" id="cd17321">
    <property type="entry name" value="MFS_MMR_MDR_like"/>
    <property type="match status" value="1"/>
</dbReference>
<feature type="transmembrane region" description="Helical" evidence="8">
    <location>
        <begin position="62"/>
        <end position="83"/>
    </location>
</feature>
<dbReference type="PANTHER" id="PTHR42718:SF9">
    <property type="entry name" value="MAJOR FACILITATOR SUPERFAMILY MULTIDRUG TRANSPORTER MFSC"/>
    <property type="match status" value="1"/>
</dbReference>
<dbReference type="InterPro" id="IPR011701">
    <property type="entry name" value="MFS"/>
</dbReference>
<dbReference type="PRINTS" id="PR01036">
    <property type="entry name" value="TCRTETB"/>
</dbReference>
<evidence type="ECO:0000256" key="8">
    <source>
        <dbReference type="SAM" id="Phobius"/>
    </source>
</evidence>